<keyword evidence="8" id="KW-0414">Isoprene biosynthesis</keyword>
<comment type="caution">
    <text evidence="14">The sequence shown here is derived from an EMBL/GenBank/DDBJ whole genome shotgun (WGS) entry which is preliminary data.</text>
</comment>
<keyword evidence="15" id="KW-1185">Reference proteome</keyword>
<dbReference type="PRINTS" id="PR00474">
    <property type="entry name" value="GLU5KINASE"/>
</dbReference>
<dbReference type="PANTHER" id="PTHR43654:SF1">
    <property type="entry name" value="ISOPENTENYL PHOSPHATE KINASE"/>
    <property type="match status" value="1"/>
</dbReference>
<evidence type="ECO:0000256" key="4">
    <source>
        <dbReference type="ARBA" id="ARBA00022679"/>
    </source>
</evidence>
<dbReference type="GO" id="GO:0016301">
    <property type="term" value="F:kinase activity"/>
    <property type="evidence" value="ECO:0007669"/>
    <property type="project" value="UniProtKB-KW"/>
</dbReference>
<dbReference type="GO" id="GO:0102043">
    <property type="term" value="F:isopentenyl phosphate kinase activity"/>
    <property type="evidence" value="ECO:0007669"/>
    <property type="project" value="UniProtKB-EC"/>
</dbReference>
<keyword evidence="6" id="KW-0418">Kinase</keyword>
<keyword evidence="5 10" id="KW-0547">Nucleotide-binding</keyword>
<dbReference type="EC" id="2.7.4.26" evidence="2"/>
<dbReference type="PANTHER" id="PTHR43654">
    <property type="entry name" value="GLUTAMATE 5-KINASE"/>
    <property type="match status" value="1"/>
</dbReference>
<keyword evidence="7 10" id="KW-0067">ATP-binding</keyword>
<dbReference type="InterPro" id="IPR001057">
    <property type="entry name" value="Glu/AcGlu_kinase"/>
</dbReference>
<name>A0AAW1QR99_9CHLO</name>
<feature type="region of interest" description="Disordered" evidence="12">
    <location>
        <begin position="220"/>
        <end position="241"/>
    </location>
</feature>
<dbReference type="SUPFAM" id="SSF53633">
    <property type="entry name" value="Carbamate kinase-like"/>
    <property type="match status" value="1"/>
</dbReference>
<organism evidence="14 15">
    <name type="scientific">[Myrmecia] bisecta</name>
    <dbReference type="NCBI Taxonomy" id="41462"/>
    <lineage>
        <taxon>Eukaryota</taxon>
        <taxon>Viridiplantae</taxon>
        <taxon>Chlorophyta</taxon>
        <taxon>core chlorophytes</taxon>
        <taxon>Trebouxiophyceae</taxon>
        <taxon>Trebouxiales</taxon>
        <taxon>Trebouxiaceae</taxon>
        <taxon>Myrmecia</taxon>
    </lineage>
</organism>
<dbReference type="Proteomes" id="UP001489004">
    <property type="component" value="Unassembled WGS sequence"/>
</dbReference>
<dbReference type="AlphaFoldDB" id="A0AAW1QR99"/>
<feature type="binding site" evidence="10">
    <location>
        <position position="236"/>
    </location>
    <ligand>
        <name>ATP</name>
        <dbReference type="ChEBI" id="CHEBI:30616"/>
    </ligand>
</feature>
<dbReference type="GO" id="GO:0005829">
    <property type="term" value="C:cytosol"/>
    <property type="evidence" value="ECO:0007669"/>
    <property type="project" value="TreeGrafter"/>
</dbReference>
<dbReference type="InterPro" id="IPR036393">
    <property type="entry name" value="AceGlu_kinase-like_sf"/>
</dbReference>
<dbReference type="PIRSF" id="PIRSF016496">
    <property type="entry name" value="Kin_FomA"/>
    <property type="match status" value="1"/>
</dbReference>
<evidence type="ECO:0000256" key="11">
    <source>
        <dbReference type="PIRSR" id="PIRSR016496-2"/>
    </source>
</evidence>
<dbReference type="NCBIfam" id="NF040647">
    <property type="entry name" value="IPPK_Arch"/>
    <property type="match status" value="1"/>
</dbReference>
<evidence type="ECO:0000256" key="8">
    <source>
        <dbReference type="ARBA" id="ARBA00023229"/>
    </source>
</evidence>
<accession>A0AAW1QR99</accession>
<evidence type="ECO:0000256" key="2">
    <source>
        <dbReference type="ARBA" id="ARBA00012908"/>
    </source>
</evidence>
<evidence type="ECO:0000256" key="12">
    <source>
        <dbReference type="SAM" id="MobiDB-lite"/>
    </source>
</evidence>
<feature type="binding site" evidence="10">
    <location>
        <position position="240"/>
    </location>
    <ligand>
        <name>ATP</name>
        <dbReference type="ChEBI" id="CHEBI:30616"/>
    </ligand>
</feature>
<evidence type="ECO:0000256" key="1">
    <source>
        <dbReference type="ARBA" id="ARBA00010540"/>
    </source>
</evidence>
<feature type="binding site" evidence="10">
    <location>
        <position position="65"/>
    </location>
    <ligand>
        <name>substrate</name>
    </ligand>
</feature>
<evidence type="ECO:0000256" key="6">
    <source>
        <dbReference type="ARBA" id="ARBA00022777"/>
    </source>
</evidence>
<dbReference type="EMBL" id="JALJOR010000002">
    <property type="protein sequence ID" value="KAK9823957.1"/>
    <property type="molecule type" value="Genomic_DNA"/>
</dbReference>
<dbReference type="Gene3D" id="3.40.1160.10">
    <property type="entry name" value="Acetylglutamate kinase-like"/>
    <property type="match status" value="1"/>
</dbReference>
<sequence length="241" mass="25213">MDTTTTKLSVKRLIKFGGAAVTDKGCFETLNEPVLIQTAKHLSEVLSGEGRSQAVIVHGAGSFGHFQASKAKVAHGGWDGEVVRQGFVNTRLSVTKLNHLVVSALAAEGIPAVALSPAGSWITANRQVVEDGVAAVRSLLHAGLVPVLHGDCVLDDKQGCTILSGDTIIRTLAAQLRPEYVVFLTNVTGVYDRSPDQPGAVLIRHIDVASDGTWMARLPGTSSPDMASASHDTTGGMAAKI</sequence>
<evidence type="ECO:0000256" key="3">
    <source>
        <dbReference type="ARBA" id="ARBA00017267"/>
    </source>
</evidence>
<gene>
    <name evidence="14" type="ORF">WJX72_006647</name>
</gene>
<feature type="domain" description="Aspartate/glutamate/uridylate kinase" evidence="13">
    <location>
        <begin position="13"/>
        <end position="241"/>
    </location>
</feature>
<feature type="site" description="Transition state stabilizer" evidence="11">
    <location>
        <position position="24"/>
    </location>
</feature>
<dbReference type="Pfam" id="PF00696">
    <property type="entry name" value="AA_kinase"/>
    <property type="match status" value="1"/>
</dbReference>
<feature type="binding site" evidence="10">
    <location>
        <position position="165"/>
    </location>
    <ligand>
        <name>substrate</name>
    </ligand>
</feature>
<dbReference type="GO" id="GO:0005524">
    <property type="term" value="F:ATP binding"/>
    <property type="evidence" value="ECO:0007669"/>
    <property type="project" value="UniProtKB-KW"/>
</dbReference>
<protein>
    <recommendedName>
        <fullName evidence="3">Isopentenyl phosphate kinase</fullName>
        <ecNumber evidence="2">2.7.4.26</ecNumber>
    </recommendedName>
</protein>
<comment type="similarity">
    <text evidence="1">Belongs to the isopentenyl phosphate kinase family.</text>
</comment>
<evidence type="ECO:0000256" key="5">
    <source>
        <dbReference type="ARBA" id="ARBA00022741"/>
    </source>
</evidence>
<comment type="catalytic activity">
    <reaction evidence="9">
        <text>isopentenyl phosphate + ATP = isopentenyl diphosphate + ADP</text>
        <dbReference type="Rhea" id="RHEA:33963"/>
        <dbReference type="ChEBI" id="CHEBI:30616"/>
        <dbReference type="ChEBI" id="CHEBI:65078"/>
        <dbReference type="ChEBI" id="CHEBI:128769"/>
        <dbReference type="ChEBI" id="CHEBI:456216"/>
        <dbReference type="EC" id="2.7.4.26"/>
    </reaction>
</comment>
<feature type="binding site" evidence="10">
    <location>
        <position position="61"/>
    </location>
    <ligand>
        <name>ATP</name>
        <dbReference type="ChEBI" id="CHEBI:30616"/>
    </ligand>
</feature>
<evidence type="ECO:0000313" key="14">
    <source>
        <dbReference type="EMBL" id="KAK9823957.1"/>
    </source>
</evidence>
<evidence type="ECO:0000313" key="15">
    <source>
        <dbReference type="Proteomes" id="UP001489004"/>
    </source>
</evidence>
<dbReference type="InterPro" id="IPR001048">
    <property type="entry name" value="Asp/Glu/Uridylate_kinase"/>
</dbReference>
<reference evidence="14 15" key="1">
    <citation type="journal article" date="2024" name="Nat. Commun.">
        <title>Phylogenomics reveals the evolutionary origins of lichenization in chlorophyte algae.</title>
        <authorList>
            <person name="Puginier C."/>
            <person name="Libourel C."/>
            <person name="Otte J."/>
            <person name="Skaloud P."/>
            <person name="Haon M."/>
            <person name="Grisel S."/>
            <person name="Petersen M."/>
            <person name="Berrin J.G."/>
            <person name="Delaux P.M."/>
            <person name="Dal Grande F."/>
            <person name="Keller J."/>
        </authorList>
    </citation>
    <scope>NUCLEOTIDE SEQUENCE [LARGE SCALE GENOMIC DNA]</scope>
    <source>
        <strain evidence="14 15">SAG 2043</strain>
    </source>
</reference>
<dbReference type="GO" id="GO:0016114">
    <property type="term" value="P:terpenoid biosynthetic process"/>
    <property type="evidence" value="ECO:0007669"/>
    <property type="project" value="TreeGrafter"/>
</dbReference>
<evidence type="ECO:0000256" key="9">
    <source>
        <dbReference type="ARBA" id="ARBA00049063"/>
    </source>
</evidence>
<dbReference type="GO" id="GO:0009084">
    <property type="term" value="P:glutamine family amino acid biosynthetic process"/>
    <property type="evidence" value="ECO:0007669"/>
    <property type="project" value="UniProtKB-ARBA"/>
</dbReference>
<dbReference type="CDD" id="cd04241">
    <property type="entry name" value="AAK_FomA-like"/>
    <property type="match status" value="1"/>
</dbReference>
<evidence type="ECO:0000256" key="10">
    <source>
        <dbReference type="PIRSR" id="PIRSR016496-1"/>
    </source>
</evidence>
<dbReference type="InterPro" id="IPR024192">
    <property type="entry name" value="Fosfomycin_R_FomA-type"/>
</dbReference>
<proteinExistence type="inferred from homology"/>
<evidence type="ECO:0000256" key="7">
    <source>
        <dbReference type="ARBA" id="ARBA00022840"/>
    </source>
</evidence>
<feature type="binding site" evidence="10">
    <location>
        <position position="60"/>
    </location>
    <ligand>
        <name>substrate</name>
    </ligand>
</feature>
<keyword evidence="4" id="KW-0808">Transferase</keyword>
<feature type="compositionally biased region" description="Polar residues" evidence="12">
    <location>
        <begin position="220"/>
        <end position="233"/>
    </location>
</feature>
<evidence type="ECO:0000259" key="13">
    <source>
        <dbReference type="Pfam" id="PF00696"/>
    </source>
</evidence>